<protein>
    <submittedName>
        <fullName evidence="2">Uncharacterized protein</fullName>
    </submittedName>
</protein>
<gene>
    <name evidence="2" type="ORF">DFR75_10877</name>
</gene>
<comment type="caution">
    <text evidence="2">The sequence shown here is derived from an EMBL/GenBank/DDBJ whole genome shotgun (WGS) entry which is preliminary data.</text>
</comment>
<reference evidence="2 3" key="1">
    <citation type="submission" date="2019-03" db="EMBL/GenBank/DDBJ databases">
        <title>Genomic Encyclopedia of Type Strains, Phase IV (KMG-IV): sequencing the most valuable type-strain genomes for metagenomic binning, comparative biology and taxonomic classification.</title>
        <authorList>
            <person name="Goeker M."/>
        </authorList>
    </citation>
    <scope>NUCLEOTIDE SEQUENCE [LARGE SCALE GENOMIC DNA]</scope>
    <source>
        <strain evidence="2 3">DSM 44496</strain>
    </source>
</reference>
<name>A0A4V3CMU2_NOCIG</name>
<evidence type="ECO:0000313" key="3">
    <source>
        <dbReference type="Proteomes" id="UP000295087"/>
    </source>
</evidence>
<dbReference type="EMBL" id="SNXK01000008">
    <property type="protein sequence ID" value="TDP31472.1"/>
    <property type="molecule type" value="Genomic_DNA"/>
</dbReference>
<sequence>MGIRDRVTDSASSMLQAGRDRVHAVRGPARSINDTWKRRRFFATNPSRAADSYTRTRENEFFQLASSLVSDIERIETDTEYQYRADTAQDRRNARADAVAARHDAKRAFPHLLRVLDTEVAPTSADEVVAAARALAESLRQYLRGNTVSEHLHPTDALSILYSAMYDQDEWDLPDENRDTDDPSD</sequence>
<dbReference type="AlphaFoldDB" id="A0A4V3CMU2"/>
<dbReference type="Proteomes" id="UP000295087">
    <property type="component" value="Unassembled WGS sequence"/>
</dbReference>
<accession>A0A4V3CMU2</accession>
<keyword evidence="3" id="KW-1185">Reference proteome</keyword>
<proteinExistence type="predicted"/>
<evidence type="ECO:0000313" key="2">
    <source>
        <dbReference type="EMBL" id="TDP31472.1"/>
    </source>
</evidence>
<feature type="region of interest" description="Disordered" evidence="1">
    <location>
        <begin position="1"/>
        <end position="22"/>
    </location>
</feature>
<organism evidence="2 3">
    <name type="scientific">Nocardia ignorata</name>
    <dbReference type="NCBI Taxonomy" id="145285"/>
    <lineage>
        <taxon>Bacteria</taxon>
        <taxon>Bacillati</taxon>
        <taxon>Actinomycetota</taxon>
        <taxon>Actinomycetes</taxon>
        <taxon>Mycobacteriales</taxon>
        <taxon>Nocardiaceae</taxon>
        <taxon>Nocardia</taxon>
    </lineage>
</organism>
<evidence type="ECO:0000256" key="1">
    <source>
        <dbReference type="SAM" id="MobiDB-lite"/>
    </source>
</evidence>